<keyword evidence="1" id="KW-0472">Membrane</keyword>
<organism evidence="2 3">
    <name type="scientific">Aliidiomarina iranensis</name>
    <dbReference type="NCBI Taxonomy" id="1434071"/>
    <lineage>
        <taxon>Bacteria</taxon>
        <taxon>Pseudomonadati</taxon>
        <taxon>Pseudomonadota</taxon>
        <taxon>Gammaproteobacteria</taxon>
        <taxon>Alteromonadales</taxon>
        <taxon>Idiomarinaceae</taxon>
        <taxon>Aliidiomarina</taxon>
    </lineage>
</organism>
<keyword evidence="3" id="KW-1185">Reference proteome</keyword>
<feature type="transmembrane region" description="Helical" evidence="1">
    <location>
        <begin position="7"/>
        <end position="26"/>
    </location>
</feature>
<dbReference type="Pfam" id="PF11137">
    <property type="entry name" value="DUF2909"/>
    <property type="match status" value="1"/>
</dbReference>
<proteinExistence type="predicted"/>
<comment type="caution">
    <text evidence="2">The sequence shown here is derived from an EMBL/GenBank/DDBJ whole genome shotgun (WGS) entry which is preliminary data.</text>
</comment>
<dbReference type="Proteomes" id="UP000288395">
    <property type="component" value="Unassembled WGS sequence"/>
</dbReference>
<gene>
    <name evidence="2" type="ORF">CWE08_01675</name>
</gene>
<dbReference type="EMBL" id="PIPJ01000001">
    <property type="protein sequence ID" value="RUO23385.1"/>
    <property type="molecule type" value="Genomic_DNA"/>
</dbReference>
<feature type="transmembrane region" description="Helical" evidence="1">
    <location>
        <begin position="46"/>
        <end position="67"/>
    </location>
</feature>
<accession>A0A432W2E2</accession>
<dbReference type="RefSeq" id="WP_126764987.1">
    <property type="nucleotide sequence ID" value="NZ_PIPJ01000001.1"/>
</dbReference>
<keyword evidence="1" id="KW-0812">Transmembrane</keyword>
<evidence type="ECO:0000313" key="3">
    <source>
        <dbReference type="Proteomes" id="UP000288395"/>
    </source>
</evidence>
<keyword evidence="1" id="KW-1133">Transmembrane helix</keyword>
<name>A0A432W2E2_9GAMM</name>
<evidence type="ECO:0000256" key="1">
    <source>
        <dbReference type="SAM" id="Phobius"/>
    </source>
</evidence>
<evidence type="ECO:0000313" key="2">
    <source>
        <dbReference type="EMBL" id="RUO23385.1"/>
    </source>
</evidence>
<protein>
    <submittedName>
        <fullName evidence="2">DUF2909 domain-containing protein</fullName>
    </submittedName>
</protein>
<dbReference type="InterPro" id="IPR021313">
    <property type="entry name" value="DUF2909"/>
</dbReference>
<sequence length="72" mass="8065">MLDIILKILLVALLLYIIANLFRGLFSALKNDPNSPPMTFYIGKRVGFSALVILLIILALAFDITSLNQRPY</sequence>
<dbReference type="AlphaFoldDB" id="A0A432W2E2"/>
<reference evidence="3" key="1">
    <citation type="journal article" date="2018" name="Front. Microbiol.">
        <title>Genome-Based Analysis Reveals the Taxonomy and Diversity of the Family Idiomarinaceae.</title>
        <authorList>
            <person name="Liu Y."/>
            <person name="Lai Q."/>
            <person name="Shao Z."/>
        </authorList>
    </citation>
    <scope>NUCLEOTIDE SEQUENCE [LARGE SCALE GENOMIC DNA]</scope>
    <source>
        <strain evidence="3">GBPy7</strain>
    </source>
</reference>